<protein>
    <submittedName>
        <fullName evidence="2">Probable arylsulfate sulfotransferase</fullName>
        <ecNumber evidence="2">2.8.2.22</ecNumber>
    </submittedName>
</protein>
<feature type="domain" description="Arylsulfotransferase N-terminal" evidence="1">
    <location>
        <begin position="4"/>
        <end position="56"/>
    </location>
</feature>
<evidence type="ECO:0000313" key="3">
    <source>
        <dbReference type="Proteomes" id="UP000254633"/>
    </source>
</evidence>
<dbReference type="InterPro" id="IPR038477">
    <property type="entry name" value="ASST_N_sf"/>
</dbReference>
<dbReference type="GO" id="GO:0047686">
    <property type="term" value="F:arylsulfate sulfotransferase activity"/>
    <property type="evidence" value="ECO:0007669"/>
    <property type="project" value="UniProtKB-EC"/>
</dbReference>
<proteinExistence type="predicted"/>
<keyword evidence="2" id="KW-0808">Transferase</keyword>
<dbReference type="Proteomes" id="UP000254633">
    <property type="component" value="Unassembled WGS sequence"/>
</dbReference>
<dbReference type="EMBL" id="UGXH01000003">
    <property type="protein sequence ID" value="SUG53791.1"/>
    <property type="molecule type" value="Genomic_DNA"/>
</dbReference>
<name>A0A379TTC5_SALDZ</name>
<sequence>MAERKTCSCYYTVEKESLETYDGIPIFGLYQKFANNVTVEYKGNGKAMKDNYVVQTSTIVNHYMDNRFISDSQQTKVITMAGTCSRPGTL</sequence>
<evidence type="ECO:0000259" key="1">
    <source>
        <dbReference type="Pfam" id="PF17425"/>
    </source>
</evidence>
<organism evidence="2 3">
    <name type="scientific">Salmonella diarizonae</name>
    <dbReference type="NCBI Taxonomy" id="59204"/>
    <lineage>
        <taxon>Bacteria</taxon>
        <taxon>Pseudomonadati</taxon>
        <taxon>Pseudomonadota</taxon>
        <taxon>Gammaproteobacteria</taxon>
        <taxon>Enterobacterales</taxon>
        <taxon>Enterobacteriaceae</taxon>
        <taxon>Salmonella</taxon>
    </lineage>
</organism>
<reference evidence="2 3" key="1">
    <citation type="submission" date="2018-06" db="EMBL/GenBank/DDBJ databases">
        <authorList>
            <consortium name="Pathogen Informatics"/>
            <person name="Doyle S."/>
        </authorList>
    </citation>
    <scope>NUCLEOTIDE SEQUENCE [LARGE SCALE GENOMIC DNA]</scope>
    <source>
        <strain evidence="2 3">NCTC10060</strain>
    </source>
</reference>
<accession>A0A379TTC5</accession>
<dbReference type="AlphaFoldDB" id="A0A379TTC5"/>
<dbReference type="Gene3D" id="2.60.40.3100">
    <property type="entry name" value="Arylsulphate sulphotransferase monomer, N-terminal domain"/>
    <property type="match status" value="1"/>
</dbReference>
<dbReference type="EC" id="2.8.2.22" evidence="2"/>
<dbReference type="InterPro" id="IPR035391">
    <property type="entry name" value="Arylsulfotran_N"/>
</dbReference>
<gene>
    <name evidence="2" type="primary">assT1</name>
    <name evidence="2" type="ORF">NCTC10060_00855</name>
</gene>
<evidence type="ECO:0000313" key="2">
    <source>
        <dbReference type="EMBL" id="SUG53791.1"/>
    </source>
</evidence>
<dbReference type="Pfam" id="PF17425">
    <property type="entry name" value="Arylsulfotran_N"/>
    <property type="match status" value="1"/>
</dbReference>